<gene>
    <name evidence="1" type="ORF">DERF_002449</name>
</gene>
<sequence>MDSLRQYQLGFSSVSFDAAFPERRRYEQFLEEYFEEKDMKFQFPNRNNNRIRNRNRNRNRNPNRNLNQFVWFVLLLDHIENCDH</sequence>
<keyword evidence="2" id="KW-1185">Reference proteome</keyword>
<evidence type="ECO:0000313" key="1">
    <source>
        <dbReference type="EMBL" id="KAH9528507.1"/>
    </source>
</evidence>
<dbReference type="AlphaFoldDB" id="A0A922LC02"/>
<dbReference type="EMBL" id="ASGP02000001">
    <property type="protein sequence ID" value="KAH9528507.1"/>
    <property type="molecule type" value="Genomic_DNA"/>
</dbReference>
<organism evidence="1 2">
    <name type="scientific">Dermatophagoides farinae</name>
    <name type="common">American house dust mite</name>
    <dbReference type="NCBI Taxonomy" id="6954"/>
    <lineage>
        <taxon>Eukaryota</taxon>
        <taxon>Metazoa</taxon>
        <taxon>Ecdysozoa</taxon>
        <taxon>Arthropoda</taxon>
        <taxon>Chelicerata</taxon>
        <taxon>Arachnida</taxon>
        <taxon>Acari</taxon>
        <taxon>Acariformes</taxon>
        <taxon>Sarcoptiformes</taxon>
        <taxon>Astigmata</taxon>
        <taxon>Psoroptidia</taxon>
        <taxon>Analgoidea</taxon>
        <taxon>Pyroglyphidae</taxon>
        <taxon>Dermatophagoidinae</taxon>
        <taxon>Dermatophagoides</taxon>
    </lineage>
</organism>
<evidence type="ECO:0000313" key="2">
    <source>
        <dbReference type="Proteomes" id="UP000790347"/>
    </source>
</evidence>
<reference evidence="1" key="1">
    <citation type="submission" date="2013-05" db="EMBL/GenBank/DDBJ databases">
        <authorList>
            <person name="Yim A.K.Y."/>
            <person name="Chan T.F."/>
            <person name="Ji K.M."/>
            <person name="Liu X.Y."/>
            <person name="Zhou J.W."/>
            <person name="Li R.Q."/>
            <person name="Yang K.Y."/>
            <person name="Li J."/>
            <person name="Li M."/>
            <person name="Law P.T.W."/>
            <person name="Wu Y.L."/>
            <person name="Cai Z.L."/>
            <person name="Qin H."/>
            <person name="Bao Y."/>
            <person name="Leung R.K.K."/>
            <person name="Ng P.K.S."/>
            <person name="Zou J."/>
            <person name="Zhong X.J."/>
            <person name="Ran P.X."/>
            <person name="Zhong N.S."/>
            <person name="Liu Z.G."/>
            <person name="Tsui S.K.W."/>
        </authorList>
    </citation>
    <scope>NUCLEOTIDE SEQUENCE</scope>
    <source>
        <strain evidence="1">Derf</strain>
        <tissue evidence="1">Whole organism</tissue>
    </source>
</reference>
<name>A0A922LC02_DERFA</name>
<dbReference type="Proteomes" id="UP000790347">
    <property type="component" value="Unassembled WGS sequence"/>
</dbReference>
<comment type="caution">
    <text evidence="1">The sequence shown here is derived from an EMBL/GenBank/DDBJ whole genome shotgun (WGS) entry which is preliminary data.</text>
</comment>
<protein>
    <submittedName>
        <fullName evidence="1">Uncharacterized protein</fullName>
    </submittedName>
</protein>
<proteinExistence type="predicted"/>
<reference evidence="1" key="2">
    <citation type="journal article" date="2022" name="Res Sq">
        <title>Comparative Genomics Reveals Insights into the Divergent Evolution of Astigmatic Mites and Household Pest Adaptations.</title>
        <authorList>
            <person name="Xiong Q."/>
            <person name="Wan A.T.-Y."/>
            <person name="Liu X.-Y."/>
            <person name="Fung C.S.-H."/>
            <person name="Xiao X."/>
            <person name="Malainual N."/>
            <person name="Hou J."/>
            <person name="Wang L."/>
            <person name="Wang M."/>
            <person name="Yang K."/>
            <person name="Cui Y."/>
            <person name="Leung E."/>
            <person name="Nong W."/>
            <person name="Shin S.-K."/>
            <person name="Au S."/>
            <person name="Jeong K.Y."/>
            <person name="Chew F.T."/>
            <person name="Hui J."/>
            <person name="Leung T.F."/>
            <person name="Tungtrongchitr A."/>
            <person name="Zhong N."/>
            <person name="Liu Z."/>
            <person name="Tsui S."/>
        </authorList>
    </citation>
    <scope>NUCLEOTIDE SEQUENCE</scope>
    <source>
        <strain evidence="1">Derf</strain>
        <tissue evidence="1">Whole organism</tissue>
    </source>
</reference>
<accession>A0A922LC02</accession>